<sequence>MQLYYNGFIPFCVYTTYFTLPARPYPNTLNHKNIRIKIAETIIK</sequence>
<dbReference type="AlphaFoldDB" id="A0AAN1ZZ86"/>
<accession>A0AAN1ZZ86</accession>
<evidence type="ECO:0000313" key="2">
    <source>
        <dbReference type="Proteomes" id="UP000509120"/>
    </source>
</evidence>
<organism evidence="1 2">
    <name type="scientific">Streptococcus thermophilus</name>
    <dbReference type="NCBI Taxonomy" id="1308"/>
    <lineage>
        <taxon>Bacteria</taxon>
        <taxon>Bacillati</taxon>
        <taxon>Bacillota</taxon>
        <taxon>Bacilli</taxon>
        <taxon>Lactobacillales</taxon>
        <taxon>Streptococcaceae</taxon>
        <taxon>Streptococcus</taxon>
    </lineage>
</organism>
<gene>
    <name evidence="1" type="ORF">STHERMO_0904</name>
</gene>
<proteinExistence type="predicted"/>
<protein>
    <submittedName>
        <fullName evidence="1">Uncharacterized protein</fullName>
    </submittedName>
</protein>
<dbReference type="Proteomes" id="UP000509120">
    <property type="component" value="Chromosome"/>
</dbReference>
<dbReference type="EMBL" id="LR822030">
    <property type="protein sequence ID" value="CAD0155324.1"/>
    <property type="molecule type" value="Genomic_DNA"/>
</dbReference>
<reference evidence="1 2" key="1">
    <citation type="submission" date="2020-06" db="EMBL/GenBank/DDBJ databases">
        <authorList>
            <person name="Chuat V."/>
        </authorList>
    </citation>
    <scope>NUCLEOTIDE SEQUENCE [LARGE SCALE GENOMIC DNA]</scope>
    <source>
        <strain evidence="1">STH_CIRM_1046</strain>
    </source>
</reference>
<evidence type="ECO:0000313" key="1">
    <source>
        <dbReference type="EMBL" id="CAD0155324.1"/>
    </source>
</evidence>
<name>A0AAN1ZZ86_STRTR</name>